<proteinExistence type="predicted"/>
<dbReference type="Gene3D" id="3.40.50.2300">
    <property type="match status" value="1"/>
</dbReference>
<comment type="caution">
    <text evidence="4">The sequence shown here is derived from an EMBL/GenBank/DDBJ whole genome shotgun (WGS) entry which is preliminary data.</text>
</comment>
<dbReference type="PANTHER" id="PTHR43156">
    <property type="entry name" value="STAGE II SPORULATION PROTEIN E-RELATED"/>
    <property type="match status" value="1"/>
</dbReference>
<keyword evidence="1" id="KW-0378">Hydrolase</keyword>
<dbReference type="EMBL" id="JAPTYD010000010">
    <property type="protein sequence ID" value="MCZ0961854.1"/>
    <property type="molecule type" value="Genomic_DNA"/>
</dbReference>
<dbReference type="Gene3D" id="3.60.40.10">
    <property type="entry name" value="PPM-type phosphatase domain"/>
    <property type="match status" value="1"/>
</dbReference>
<feature type="modified residue" description="4-aspartylphosphate" evidence="2">
    <location>
        <position position="55"/>
    </location>
</feature>
<dbReference type="Pfam" id="PF00072">
    <property type="entry name" value="Response_reg"/>
    <property type="match status" value="1"/>
</dbReference>
<name>A0ABT4J4M2_9RHOB</name>
<dbReference type="Pfam" id="PF07228">
    <property type="entry name" value="SpoIIE"/>
    <property type="match status" value="1"/>
</dbReference>
<dbReference type="Proteomes" id="UP001149822">
    <property type="component" value="Unassembled WGS sequence"/>
</dbReference>
<evidence type="ECO:0000259" key="3">
    <source>
        <dbReference type="PROSITE" id="PS50110"/>
    </source>
</evidence>
<dbReference type="SMART" id="SM00331">
    <property type="entry name" value="PP2C_SIG"/>
    <property type="match status" value="1"/>
</dbReference>
<dbReference type="SMART" id="SM00448">
    <property type="entry name" value="REC"/>
    <property type="match status" value="1"/>
</dbReference>
<evidence type="ECO:0000256" key="2">
    <source>
        <dbReference type="PROSITE-ProRule" id="PRU00169"/>
    </source>
</evidence>
<dbReference type="PANTHER" id="PTHR43156:SF2">
    <property type="entry name" value="STAGE II SPORULATION PROTEIN E"/>
    <property type="match status" value="1"/>
</dbReference>
<reference evidence="4" key="1">
    <citation type="submission" date="2022-12" db="EMBL/GenBank/DDBJ databases">
        <title>Paracoccus sp. EF6 isolated from a lake water.</title>
        <authorList>
            <person name="Liu H."/>
        </authorList>
    </citation>
    <scope>NUCLEOTIDE SEQUENCE</scope>
    <source>
        <strain evidence="4">EF6</strain>
    </source>
</reference>
<dbReference type="PROSITE" id="PS50110">
    <property type="entry name" value="RESPONSE_REGULATORY"/>
    <property type="match status" value="1"/>
</dbReference>
<dbReference type="SUPFAM" id="SSF52172">
    <property type="entry name" value="CheY-like"/>
    <property type="match status" value="1"/>
</dbReference>
<dbReference type="RefSeq" id="WP_268941862.1">
    <property type="nucleotide sequence ID" value="NZ_JAPTYD010000010.1"/>
</dbReference>
<keyword evidence="2" id="KW-0597">Phosphoprotein</keyword>
<protein>
    <submittedName>
        <fullName evidence="4">SpoIIE family protein phosphatase</fullName>
    </submittedName>
</protein>
<evidence type="ECO:0000313" key="4">
    <source>
        <dbReference type="EMBL" id="MCZ0961854.1"/>
    </source>
</evidence>
<dbReference type="InterPro" id="IPR052016">
    <property type="entry name" value="Bact_Sigma-Reg"/>
</dbReference>
<dbReference type="InterPro" id="IPR001789">
    <property type="entry name" value="Sig_transdc_resp-reg_receiver"/>
</dbReference>
<dbReference type="InterPro" id="IPR011006">
    <property type="entry name" value="CheY-like_superfamily"/>
</dbReference>
<organism evidence="4 5">
    <name type="scientific">Paracoccus benzoatiresistens</name>
    <dbReference type="NCBI Taxonomy" id="2997341"/>
    <lineage>
        <taxon>Bacteria</taxon>
        <taxon>Pseudomonadati</taxon>
        <taxon>Pseudomonadota</taxon>
        <taxon>Alphaproteobacteria</taxon>
        <taxon>Rhodobacterales</taxon>
        <taxon>Paracoccaceae</taxon>
        <taxon>Paracoccus</taxon>
    </lineage>
</organism>
<dbReference type="InterPro" id="IPR036457">
    <property type="entry name" value="PPM-type-like_dom_sf"/>
</dbReference>
<evidence type="ECO:0000256" key="1">
    <source>
        <dbReference type="ARBA" id="ARBA00022801"/>
    </source>
</evidence>
<sequence>MHQSDKVVIADDDATQRIFASTVISRIGFTPVVAKDGLEALEMIESSGASILVCDLDMPGIDGHEVTRRIRAADLGRYIHVVMLTSAGQAEQRRLALEAGVDDFMTKPLDAAVLTARIRAAARLVDHEQVLSEKNRALQLAKRRIEHDLKVAAAAQRRLLPNLARDIRGCRFGSAFEPSAYVSGDMFGYYQLSEDRLGFYAVDVAGHGVHAALLSVAIGHLVTAQYFAGKAAAGSGAPDPAAMVRDLNDRFFREDGTDYFTMFCGVLDQQGGQLFFCQAGYPSPILAKRNGTTEVVGDGGFPVGLLKTADFSNGVIDLAAGETLILCSDGAIEAEAPDGAAFGEDRLRGLIAEHSHKDVEALPGAIVTALAAWRGGRPLEDDLTVLALERSPSA</sequence>
<evidence type="ECO:0000313" key="5">
    <source>
        <dbReference type="Proteomes" id="UP001149822"/>
    </source>
</evidence>
<feature type="domain" description="Response regulatory" evidence="3">
    <location>
        <begin position="6"/>
        <end position="122"/>
    </location>
</feature>
<gene>
    <name evidence="4" type="ORF">OU682_09525</name>
</gene>
<accession>A0ABT4J4M2</accession>
<keyword evidence="5" id="KW-1185">Reference proteome</keyword>
<dbReference type="InterPro" id="IPR001932">
    <property type="entry name" value="PPM-type_phosphatase-like_dom"/>
</dbReference>